<dbReference type="AlphaFoldDB" id="A0A9P5TML0"/>
<name>A0A9P5TML0_GYMJU</name>
<reference evidence="1" key="1">
    <citation type="submission" date="2020-11" db="EMBL/GenBank/DDBJ databases">
        <authorList>
            <consortium name="DOE Joint Genome Institute"/>
            <person name="Ahrendt S."/>
            <person name="Riley R."/>
            <person name="Andreopoulos W."/>
            <person name="LaButti K."/>
            <person name="Pangilinan J."/>
            <person name="Ruiz-duenas F.J."/>
            <person name="Barrasa J.M."/>
            <person name="Sanchez-Garcia M."/>
            <person name="Camarero S."/>
            <person name="Miyauchi S."/>
            <person name="Serrano A."/>
            <person name="Linde D."/>
            <person name="Babiker R."/>
            <person name="Drula E."/>
            <person name="Ayuso-Fernandez I."/>
            <person name="Pacheco R."/>
            <person name="Padilla G."/>
            <person name="Ferreira P."/>
            <person name="Barriuso J."/>
            <person name="Kellner H."/>
            <person name="Castanera R."/>
            <person name="Alfaro M."/>
            <person name="Ramirez L."/>
            <person name="Pisabarro A.G."/>
            <person name="Kuo A."/>
            <person name="Tritt A."/>
            <person name="Lipzen A."/>
            <person name="He G."/>
            <person name="Yan M."/>
            <person name="Ng V."/>
            <person name="Cullen D."/>
            <person name="Martin F."/>
            <person name="Rosso M.-N."/>
            <person name="Henrissat B."/>
            <person name="Hibbett D."/>
            <person name="Martinez A.T."/>
            <person name="Grigoriev I.V."/>
        </authorList>
    </citation>
    <scope>NUCLEOTIDE SEQUENCE</scope>
    <source>
        <strain evidence="1">AH 44721</strain>
    </source>
</reference>
<gene>
    <name evidence="1" type="ORF">CPB84DRAFT_1651362</name>
</gene>
<organism evidence="1 2">
    <name type="scientific">Gymnopilus junonius</name>
    <name type="common">Spectacular rustgill mushroom</name>
    <name type="synonym">Gymnopilus spectabilis subsp. junonius</name>
    <dbReference type="NCBI Taxonomy" id="109634"/>
    <lineage>
        <taxon>Eukaryota</taxon>
        <taxon>Fungi</taxon>
        <taxon>Dikarya</taxon>
        <taxon>Basidiomycota</taxon>
        <taxon>Agaricomycotina</taxon>
        <taxon>Agaricomycetes</taxon>
        <taxon>Agaricomycetidae</taxon>
        <taxon>Agaricales</taxon>
        <taxon>Agaricineae</taxon>
        <taxon>Hymenogastraceae</taxon>
        <taxon>Gymnopilus</taxon>
    </lineage>
</organism>
<evidence type="ECO:0000313" key="1">
    <source>
        <dbReference type="EMBL" id="KAF8901322.1"/>
    </source>
</evidence>
<sequence length="64" mass="6950">MGLDFLSAPASSCDVERSFSWGGVNVSKLQHMLSDDSTCSSTVLNSWSEFPELIPASKIIQTIQ</sequence>
<protein>
    <recommendedName>
        <fullName evidence="3">HAT C-terminal dimerisation domain-containing protein</fullName>
    </recommendedName>
</protein>
<proteinExistence type="predicted"/>
<keyword evidence="2" id="KW-1185">Reference proteome</keyword>
<evidence type="ECO:0000313" key="2">
    <source>
        <dbReference type="Proteomes" id="UP000724874"/>
    </source>
</evidence>
<feature type="non-terminal residue" evidence="1">
    <location>
        <position position="64"/>
    </location>
</feature>
<dbReference type="Proteomes" id="UP000724874">
    <property type="component" value="Unassembled WGS sequence"/>
</dbReference>
<dbReference type="EMBL" id="JADNYJ010000042">
    <property type="protein sequence ID" value="KAF8901322.1"/>
    <property type="molecule type" value="Genomic_DNA"/>
</dbReference>
<dbReference type="OrthoDB" id="1715602at2759"/>
<evidence type="ECO:0008006" key="3">
    <source>
        <dbReference type="Google" id="ProtNLM"/>
    </source>
</evidence>
<accession>A0A9P5TML0</accession>
<comment type="caution">
    <text evidence="1">The sequence shown here is derived from an EMBL/GenBank/DDBJ whole genome shotgun (WGS) entry which is preliminary data.</text>
</comment>